<accession>A0A3Q2XTF2</accession>
<dbReference type="GeneTree" id="ENSGT00390000016650"/>
<evidence type="ECO:0000256" key="2">
    <source>
        <dbReference type="ARBA" id="ARBA00008402"/>
    </source>
</evidence>
<feature type="coiled-coil region" evidence="7">
    <location>
        <begin position="105"/>
        <end position="165"/>
    </location>
</feature>
<keyword evidence="3" id="KW-0677">Repeat</keyword>
<dbReference type="PANTHER" id="PTHR15081:SF1">
    <property type="entry name" value="NUCLEAR AUTOANTIGENIC SPERM PROTEIN"/>
    <property type="match status" value="1"/>
</dbReference>
<keyword evidence="10" id="KW-1185">Reference proteome</keyword>
<evidence type="ECO:0000256" key="1">
    <source>
        <dbReference type="ARBA" id="ARBA00004123"/>
    </source>
</evidence>
<dbReference type="Pfam" id="PF10516">
    <property type="entry name" value="SHNi-TPR"/>
    <property type="match status" value="1"/>
</dbReference>
<keyword evidence="7" id="KW-0175">Coiled coil</keyword>
<dbReference type="GO" id="GO:0034080">
    <property type="term" value="P:CENP-A containing chromatin assembly"/>
    <property type="evidence" value="ECO:0007669"/>
    <property type="project" value="TreeGrafter"/>
</dbReference>
<dbReference type="InterPro" id="IPR011990">
    <property type="entry name" value="TPR-like_helical_dom_sf"/>
</dbReference>
<feature type="repeat" description="TPR" evidence="6">
    <location>
        <begin position="92"/>
        <end position="125"/>
    </location>
</feature>
<dbReference type="SUPFAM" id="SSF48452">
    <property type="entry name" value="TPR-like"/>
    <property type="match status" value="1"/>
</dbReference>
<keyword evidence="4 6" id="KW-0802">TPR repeat</keyword>
<evidence type="ECO:0000259" key="8">
    <source>
        <dbReference type="Pfam" id="PF10516"/>
    </source>
</evidence>
<dbReference type="GO" id="GO:0042393">
    <property type="term" value="F:histone binding"/>
    <property type="evidence" value="ECO:0007669"/>
    <property type="project" value="TreeGrafter"/>
</dbReference>
<evidence type="ECO:0000256" key="4">
    <source>
        <dbReference type="ARBA" id="ARBA00022803"/>
    </source>
</evidence>
<evidence type="ECO:0000256" key="6">
    <source>
        <dbReference type="PROSITE-ProRule" id="PRU00339"/>
    </source>
</evidence>
<feature type="domain" description="Tetratricopeptide SHNi-TPR" evidence="8">
    <location>
        <begin position="54"/>
        <end position="86"/>
    </location>
</feature>
<dbReference type="Ensembl" id="ENSHCOT00000008618.1">
    <property type="protein sequence ID" value="ENSHCOP00000003506.1"/>
    <property type="gene ID" value="ENSHCOG00000004877.1"/>
</dbReference>
<dbReference type="InterPro" id="IPR019544">
    <property type="entry name" value="Tetratricopeptide_SHNi-TPR_dom"/>
</dbReference>
<name>A0A3Q2XTF2_HIPCM</name>
<dbReference type="InterPro" id="IPR019734">
    <property type="entry name" value="TPR_rpt"/>
</dbReference>
<dbReference type="GO" id="GO:0005654">
    <property type="term" value="C:nucleoplasm"/>
    <property type="evidence" value="ECO:0007669"/>
    <property type="project" value="TreeGrafter"/>
</dbReference>
<comment type="subcellular location">
    <subcellularLocation>
        <location evidence="1">Nucleus</location>
    </subcellularLocation>
</comment>
<dbReference type="PROSITE" id="PS50005">
    <property type="entry name" value="TPR"/>
    <property type="match status" value="2"/>
</dbReference>
<protein>
    <recommendedName>
        <fullName evidence="8">Tetratricopeptide SHNi-TPR domain-containing protein</fullName>
    </recommendedName>
</protein>
<dbReference type="AlphaFoldDB" id="A0A3Q2XTF2"/>
<dbReference type="GO" id="GO:0006335">
    <property type="term" value="P:DNA replication-dependent chromatin assembly"/>
    <property type="evidence" value="ECO:0007669"/>
    <property type="project" value="TreeGrafter"/>
</dbReference>
<dbReference type="PANTHER" id="PTHR15081">
    <property type="entry name" value="NUCLEAR AUTOANTIGENIC SPERM PROTEIN NASP -RELATED"/>
    <property type="match status" value="1"/>
</dbReference>
<evidence type="ECO:0000256" key="3">
    <source>
        <dbReference type="ARBA" id="ARBA00022737"/>
    </source>
</evidence>
<comment type="similarity">
    <text evidence="2">Belongs to the NASP family.</text>
</comment>
<dbReference type="SMART" id="SM00028">
    <property type="entry name" value="TPR"/>
    <property type="match status" value="2"/>
</dbReference>
<proteinExistence type="inferred from homology"/>
<dbReference type="Proteomes" id="UP000264820">
    <property type="component" value="Unplaced"/>
</dbReference>
<sequence>MSKINMNVLQESNEEEEEEVGNLQLAWEMLEVAKVIYKRKEPKEDQLMAAQAHLRLGEVSVESGNYTQALEDFQECLSLQLKHLDADSRLLAETHYQLGLTFTLNQQYKEAIDELNRSVSVIKSRLELIAKAAGPEALSEERQEMEELKALLPDIQEKVEDATAMKAVLVGRFSTCGSLKIFGGDDDGVRNERHSCPTLLSNLNLCVFQRKPEESPEKEGIVKKAKQDDAQETCAVQKANGDTNGAR</sequence>
<reference evidence="9" key="1">
    <citation type="submission" date="2025-08" db="UniProtKB">
        <authorList>
            <consortium name="Ensembl"/>
        </authorList>
    </citation>
    <scope>IDENTIFICATION</scope>
</reference>
<feature type="repeat" description="TPR" evidence="6">
    <location>
        <begin position="50"/>
        <end position="83"/>
    </location>
</feature>
<evidence type="ECO:0000256" key="7">
    <source>
        <dbReference type="SAM" id="Coils"/>
    </source>
</evidence>
<evidence type="ECO:0000313" key="9">
    <source>
        <dbReference type="Ensembl" id="ENSHCOP00000003506.1"/>
    </source>
</evidence>
<organism evidence="9 10">
    <name type="scientific">Hippocampus comes</name>
    <name type="common">Tiger tail seahorse</name>
    <dbReference type="NCBI Taxonomy" id="109280"/>
    <lineage>
        <taxon>Eukaryota</taxon>
        <taxon>Metazoa</taxon>
        <taxon>Chordata</taxon>
        <taxon>Craniata</taxon>
        <taxon>Vertebrata</taxon>
        <taxon>Euteleostomi</taxon>
        <taxon>Actinopterygii</taxon>
        <taxon>Neopterygii</taxon>
        <taxon>Teleostei</taxon>
        <taxon>Neoteleostei</taxon>
        <taxon>Acanthomorphata</taxon>
        <taxon>Syngnathiaria</taxon>
        <taxon>Syngnathiformes</taxon>
        <taxon>Syngnathoidei</taxon>
        <taxon>Syngnathidae</taxon>
        <taxon>Hippocampus</taxon>
    </lineage>
</organism>
<keyword evidence="5" id="KW-0539">Nucleus</keyword>
<evidence type="ECO:0000256" key="5">
    <source>
        <dbReference type="ARBA" id="ARBA00023242"/>
    </source>
</evidence>
<dbReference type="InterPro" id="IPR051730">
    <property type="entry name" value="NASP-like"/>
</dbReference>
<dbReference type="Gene3D" id="1.25.40.10">
    <property type="entry name" value="Tetratricopeptide repeat domain"/>
    <property type="match status" value="1"/>
</dbReference>
<evidence type="ECO:0000313" key="10">
    <source>
        <dbReference type="Proteomes" id="UP000264820"/>
    </source>
</evidence>
<reference evidence="9" key="2">
    <citation type="submission" date="2025-09" db="UniProtKB">
        <authorList>
            <consortium name="Ensembl"/>
        </authorList>
    </citation>
    <scope>IDENTIFICATION</scope>
</reference>